<reference evidence="1 2" key="1">
    <citation type="journal article" date="2018" name="Front. Plant Sci.">
        <title>Red Clover (Trifolium pratense) and Zigzag Clover (T. medium) - A Picture of Genomic Similarities and Differences.</title>
        <authorList>
            <person name="Dluhosova J."/>
            <person name="Istvanek J."/>
            <person name="Nedelnik J."/>
            <person name="Repkova J."/>
        </authorList>
    </citation>
    <scope>NUCLEOTIDE SEQUENCE [LARGE SCALE GENOMIC DNA]</scope>
    <source>
        <strain evidence="2">cv. 10/8</strain>
        <tissue evidence="1">Leaf</tissue>
    </source>
</reference>
<evidence type="ECO:0000313" key="1">
    <source>
        <dbReference type="EMBL" id="MCI90977.1"/>
    </source>
</evidence>
<dbReference type="EMBL" id="LXQA011259346">
    <property type="protein sequence ID" value="MCI90977.1"/>
    <property type="molecule type" value="Genomic_DNA"/>
</dbReference>
<sequence length="61" mass="6410">GHGKRGGRNASSGGEATVMLANHGIVRRLALSTSPFRLLLLVGILFIGHCSDPLQMLLGLE</sequence>
<evidence type="ECO:0000313" key="2">
    <source>
        <dbReference type="Proteomes" id="UP000265520"/>
    </source>
</evidence>
<dbReference type="Proteomes" id="UP000265520">
    <property type="component" value="Unassembled WGS sequence"/>
</dbReference>
<organism evidence="1 2">
    <name type="scientific">Trifolium medium</name>
    <dbReference type="NCBI Taxonomy" id="97028"/>
    <lineage>
        <taxon>Eukaryota</taxon>
        <taxon>Viridiplantae</taxon>
        <taxon>Streptophyta</taxon>
        <taxon>Embryophyta</taxon>
        <taxon>Tracheophyta</taxon>
        <taxon>Spermatophyta</taxon>
        <taxon>Magnoliopsida</taxon>
        <taxon>eudicotyledons</taxon>
        <taxon>Gunneridae</taxon>
        <taxon>Pentapetalae</taxon>
        <taxon>rosids</taxon>
        <taxon>fabids</taxon>
        <taxon>Fabales</taxon>
        <taxon>Fabaceae</taxon>
        <taxon>Papilionoideae</taxon>
        <taxon>50 kb inversion clade</taxon>
        <taxon>NPAAA clade</taxon>
        <taxon>Hologalegina</taxon>
        <taxon>IRL clade</taxon>
        <taxon>Trifolieae</taxon>
        <taxon>Trifolium</taxon>
    </lineage>
</organism>
<comment type="caution">
    <text evidence="1">The sequence shown here is derived from an EMBL/GenBank/DDBJ whole genome shotgun (WGS) entry which is preliminary data.</text>
</comment>
<protein>
    <submittedName>
        <fullName evidence="1">Uncharacterized protein</fullName>
    </submittedName>
</protein>
<accession>A0A392VST8</accession>
<dbReference type="AlphaFoldDB" id="A0A392VST8"/>
<name>A0A392VST8_9FABA</name>
<keyword evidence="2" id="KW-1185">Reference proteome</keyword>
<proteinExistence type="predicted"/>
<feature type="non-terminal residue" evidence="1">
    <location>
        <position position="1"/>
    </location>
</feature>